<keyword evidence="3" id="KW-1185">Reference proteome</keyword>
<feature type="region of interest" description="Disordered" evidence="1">
    <location>
        <begin position="1"/>
        <end position="66"/>
    </location>
</feature>
<feature type="compositionally biased region" description="Low complexity" evidence="1">
    <location>
        <begin position="23"/>
        <end position="33"/>
    </location>
</feature>
<dbReference type="EMBL" id="SAWZ01000013">
    <property type="protein sequence ID" value="RXQ99883.1"/>
    <property type="molecule type" value="Genomic_DNA"/>
</dbReference>
<evidence type="ECO:0000256" key="1">
    <source>
        <dbReference type="SAM" id="MobiDB-lite"/>
    </source>
</evidence>
<evidence type="ECO:0000313" key="3">
    <source>
        <dbReference type="Proteomes" id="UP000289784"/>
    </source>
</evidence>
<organism evidence="2 3">
    <name type="scientific">Pseudoxanthomonas composti</name>
    <dbReference type="NCBI Taxonomy" id="2137479"/>
    <lineage>
        <taxon>Bacteria</taxon>
        <taxon>Pseudomonadati</taxon>
        <taxon>Pseudomonadota</taxon>
        <taxon>Gammaproteobacteria</taxon>
        <taxon>Lysobacterales</taxon>
        <taxon>Lysobacteraceae</taxon>
        <taxon>Pseudoxanthomonas</taxon>
    </lineage>
</organism>
<reference evidence="2 3" key="1">
    <citation type="submission" date="2019-01" db="EMBL/GenBank/DDBJ databases">
        <title>Pseudoxanthomonas composti sp. nov., isolated from compost.</title>
        <authorList>
            <person name="Yang G."/>
        </authorList>
    </citation>
    <scope>NUCLEOTIDE SEQUENCE [LARGE SCALE GENOMIC DNA]</scope>
    <source>
        <strain evidence="2 3">GSS15</strain>
    </source>
</reference>
<accession>A0A4Q1JR57</accession>
<name>A0A4Q1JR57_9GAMM</name>
<proteinExistence type="predicted"/>
<feature type="compositionally biased region" description="Pro residues" evidence="1">
    <location>
        <begin position="34"/>
        <end position="47"/>
    </location>
</feature>
<evidence type="ECO:0000313" key="2">
    <source>
        <dbReference type="EMBL" id="RXQ99883.1"/>
    </source>
</evidence>
<sequence>MGHALPRRARENLQSRIPNPESRIPNPESRIPNPESPIPNPQSPIPPHALSSRGAPVPPFRCRFVD</sequence>
<dbReference type="AlphaFoldDB" id="A0A4Q1JR57"/>
<protein>
    <submittedName>
        <fullName evidence="2">Uncharacterized protein</fullName>
    </submittedName>
</protein>
<dbReference type="Proteomes" id="UP000289784">
    <property type="component" value="Unassembled WGS sequence"/>
</dbReference>
<comment type="caution">
    <text evidence="2">The sequence shown here is derived from an EMBL/GenBank/DDBJ whole genome shotgun (WGS) entry which is preliminary data.</text>
</comment>
<gene>
    <name evidence="2" type="ORF">EPA99_17310</name>
</gene>